<evidence type="ECO:0000256" key="2">
    <source>
        <dbReference type="SAM" id="SignalP"/>
    </source>
</evidence>
<dbReference type="PROSITE" id="PS00383">
    <property type="entry name" value="TYR_PHOSPHATASE_1"/>
    <property type="match status" value="1"/>
</dbReference>
<comment type="similarity">
    <text evidence="1">Belongs to the protein-tyrosine phosphatase family.</text>
</comment>
<dbReference type="PATRIC" id="fig|279113.9.peg.3368"/>
<dbReference type="InterPro" id="IPR016130">
    <property type="entry name" value="Tyr_Pase_AS"/>
</dbReference>
<gene>
    <name evidence="4" type="ORF">CPter91_3410</name>
</gene>
<reference evidence="4 5" key="1">
    <citation type="submission" date="2015-11" db="EMBL/GenBank/DDBJ databases">
        <title>Exploring the genomic traits of fungus-feeding bacterial genus Collimonas.</title>
        <authorList>
            <person name="Song C."/>
            <person name="Schmidt R."/>
            <person name="de Jager V."/>
            <person name="Krzyzanowska D."/>
            <person name="Jongedijk E."/>
            <person name="Cankar K."/>
            <person name="Beekwilder J."/>
            <person name="van Veen A."/>
            <person name="de Boer W."/>
            <person name="van Veen J.A."/>
            <person name="Garbeva P."/>
        </authorList>
    </citation>
    <scope>NUCLEOTIDE SEQUENCE [LARGE SCALE GENOMIC DNA]</scope>
    <source>
        <strain evidence="4 5">Ter91</strain>
    </source>
</reference>
<protein>
    <submittedName>
        <fullName evidence="4">Tyrosine phosphatase family protein</fullName>
    </submittedName>
</protein>
<dbReference type="Gene3D" id="3.90.190.10">
    <property type="entry name" value="Protein tyrosine phosphatase superfamily"/>
    <property type="match status" value="1"/>
</dbReference>
<dbReference type="OrthoDB" id="9814896at2"/>
<dbReference type="AlphaFoldDB" id="A0A127Q6X7"/>
<dbReference type="KEGG" id="cpra:CPter91_3410"/>
<dbReference type="InterPro" id="IPR000387">
    <property type="entry name" value="Tyr_Pase_dom"/>
</dbReference>
<keyword evidence="2" id="KW-0732">Signal</keyword>
<dbReference type="PANTHER" id="PTHR31126">
    <property type="entry name" value="TYROSINE-PROTEIN PHOSPHATASE"/>
    <property type="match status" value="1"/>
</dbReference>
<dbReference type="STRING" id="279113.CPter91_3410"/>
<accession>A0A127Q6X7</accession>
<dbReference type="GO" id="GO:0016791">
    <property type="term" value="F:phosphatase activity"/>
    <property type="evidence" value="ECO:0007669"/>
    <property type="project" value="TreeGrafter"/>
</dbReference>
<evidence type="ECO:0000313" key="4">
    <source>
        <dbReference type="EMBL" id="AMP05736.1"/>
    </source>
</evidence>
<dbReference type="InterPro" id="IPR004861">
    <property type="entry name" value="Siw14-like"/>
</dbReference>
<proteinExistence type="inferred from homology"/>
<dbReference type="EMBL" id="CP013234">
    <property type="protein sequence ID" value="AMP05736.1"/>
    <property type="molecule type" value="Genomic_DNA"/>
</dbReference>
<evidence type="ECO:0000313" key="5">
    <source>
        <dbReference type="Proteomes" id="UP000074561"/>
    </source>
</evidence>
<feature type="signal peptide" evidence="2">
    <location>
        <begin position="1"/>
        <end position="28"/>
    </location>
</feature>
<dbReference type="SUPFAM" id="SSF52799">
    <property type="entry name" value="(Phosphotyrosine protein) phosphatases II"/>
    <property type="match status" value="1"/>
</dbReference>
<dbReference type="Pfam" id="PF03162">
    <property type="entry name" value="Y_phosphatase2"/>
    <property type="match status" value="1"/>
</dbReference>
<evidence type="ECO:0000256" key="1">
    <source>
        <dbReference type="ARBA" id="ARBA00009580"/>
    </source>
</evidence>
<feature type="domain" description="Tyrosine specific protein phosphatases" evidence="3">
    <location>
        <begin position="112"/>
        <end position="166"/>
    </location>
</feature>
<dbReference type="PROSITE" id="PS50056">
    <property type="entry name" value="TYR_PHOSPHATASE_2"/>
    <property type="match status" value="1"/>
</dbReference>
<sequence>MKYSIPKRLLRSVLLIQLTLVFTPYAQAEASQAPVRKPEWAQAVDTSANLYLVDKNFYRSAALQPKDIKTLNALDVKTVVNLRSFHSDDDLLKNTGIKAVHVGINTWEINDKNVIEALRAIRAGAKEGPVLLHCWHGADRTGLVSAMYRVVFQGWSKQMALEELTDGGYGYHALWKNIPKYMATVDVEKIRRGVNSES</sequence>
<evidence type="ECO:0000259" key="3">
    <source>
        <dbReference type="PROSITE" id="PS50056"/>
    </source>
</evidence>
<organism evidence="4 5">
    <name type="scientific">Collimonas pratensis</name>
    <dbReference type="NCBI Taxonomy" id="279113"/>
    <lineage>
        <taxon>Bacteria</taxon>
        <taxon>Pseudomonadati</taxon>
        <taxon>Pseudomonadota</taxon>
        <taxon>Betaproteobacteria</taxon>
        <taxon>Burkholderiales</taxon>
        <taxon>Oxalobacteraceae</taxon>
        <taxon>Collimonas</taxon>
    </lineage>
</organism>
<dbReference type="PANTHER" id="PTHR31126:SF72">
    <property type="entry name" value="DUAL SPECIFICITY PROTEIN PHOSPHATASE TPBA"/>
    <property type="match status" value="1"/>
</dbReference>
<dbReference type="Proteomes" id="UP000074561">
    <property type="component" value="Chromosome"/>
</dbReference>
<dbReference type="InterPro" id="IPR029021">
    <property type="entry name" value="Prot-tyrosine_phosphatase-like"/>
</dbReference>
<dbReference type="RefSeq" id="WP_061941847.1">
    <property type="nucleotide sequence ID" value="NZ_CP013234.1"/>
</dbReference>
<name>A0A127Q6X7_9BURK</name>
<feature type="chain" id="PRO_5007277609" evidence="2">
    <location>
        <begin position="29"/>
        <end position="198"/>
    </location>
</feature>